<dbReference type="GO" id="GO:0005886">
    <property type="term" value="C:plasma membrane"/>
    <property type="evidence" value="ECO:0007669"/>
    <property type="project" value="UniProtKB-SubCell"/>
</dbReference>
<evidence type="ECO:0000259" key="8">
    <source>
        <dbReference type="Pfam" id="PF12696"/>
    </source>
</evidence>
<keyword evidence="3" id="KW-1003">Cell membrane</keyword>
<keyword evidence="5 7" id="KW-1133">Transmembrane helix</keyword>
<dbReference type="Gene3D" id="3.40.50.300">
    <property type="entry name" value="P-loop containing nucleotide triphosphate hydrolases"/>
    <property type="match status" value="1"/>
</dbReference>
<evidence type="ECO:0000256" key="7">
    <source>
        <dbReference type="SAM" id="Phobius"/>
    </source>
</evidence>
<name>A0A0U5FEE0_LIMRT</name>
<keyword evidence="4 7" id="KW-0812">Transmembrane</keyword>
<evidence type="ECO:0000313" key="10">
    <source>
        <dbReference type="Proteomes" id="UP000235484"/>
    </source>
</evidence>
<feature type="transmembrane region" description="Helical" evidence="7">
    <location>
        <begin position="20"/>
        <end position="46"/>
    </location>
</feature>
<dbReference type="CDD" id="cd01127">
    <property type="entry name" value="TrwB_TraG_TraD_VirD4"/>
    <property type="match status" value="2"/>
</dbReference>
<evidence type="ECO:0000256" key="3">
    <source>
        <dbReference type="ARBA" id="ARBA00022475"/>
    </source>
</evidence>
<comment type="subcellular location">
    <subcellularLocation>
        <location evidence="1">Cell membrane</location>
        <topology evidence="1">Multi-pass membrane protein</topology>
    </subcellularLocation>
</comment>
<evidence type="ECO:0000313" key="9">
    <source>
        <dbReference type="EMBL" id="CUR42531.1"/>
    </source>
</evidence>
<dbReference type="Pfam" id="PF02534">
    <property type="entry name" value="T4SS-DNA_transf"/>
    <property type="match status" value="1"/>
</dbReference>
<dbReference type="NCBIfam" id="NF045973">
    <property type="entry name" value="conju_CD1115"/>
    <property type="match status" value="1"/>
</dbReference>
<dbReference type="InterPro" id="IPR003688">
    <property type="entry name" value="TraG/VirD4"/>
</dbReference>
<evidence type="ECO:0000256" key="1">
    <source>
        <dbReference type="ARBA" id="ARBA00004651"/>
    </source>
</evidence>
<dbReference type="PANTHER" id="PTHR37937:SF1">
    <property type="entry name" value="CONJUGATIVE TRANSFER: DNA TRANSPORT"/>
    <property type="match status" value="1"/>
</dbReference>
<reference evidence="10" key="1">
    <citation type="submission" date="2015-10" db="EMBL/GenBank/DDBJ databases">
        <authorList>
            <person name="Crossman L.C."/>
        </authorList>
    </citation>
    <scope>NUCLEOTIDE SEQUENCE [LARGE SCALE GENOMIC DNA]</scope>
    <source>
        <strain evidence="10">20-2</strain>
    </source>
</reference>
<comment type="similarity">
    <text evidence="2">Belongs to the VirD4/TraG family.</text>
</comment>
<organism evidence="9 10">
    <name type="scientific">Limosilactobacillus reuteri</name>
    <name type="common">Lactobacillus reuteri</name>
    <dbReference type="NCBI Taxonomy" id="1598"/>
    <lineage>
        <taxon>Bacteria</taxon>
        <taxon>Bacillati</taxon>
        <taxon>Bacillota</taxon>
        <taxon>Bacilli</taxon>
        <taxon>Lactobacillales</taxon>
        <taxon>Lactobacillaceae</taxon>
        <taxon>Limosilactobacillus</taxon>
    </lineage>
</organism>
<dbReference type="EMBL" id="LN887687">
    <property type="protein sequence ID" value="CUR42531.1"/>
    <property type="molecule type" value="Genomic_DNA"/>
</dbReference>
<proteinExistence type="inferred from homology"/>
<dbReference type="SUPFAM" id="SSF52540">
    <property type="entry name" value="P-loop containing nucleoside triphosphate hydrolases"/>
    <property type="match status" value="1"/>
</dbReference>
<feature type="domain" description="TraD/TraG TraM recognition site" evidence="8">
    <location>
        <begin position="661"/>
        <end position="779"/>
    </location>
</feature>
<dbReference type="RefSeq" id="WP_102817009.1">
    <property type="nucleotide sequence ID" value="NZ_LN887687.1"/>
</dbReference>
<keyword evidence="6 7" id="KW-0472">Membrane</keyword>
<dbReference type="InterPro" id="IPR032689">
    <property type="entry name" value="TraG-D_C"/>
</dbReference>
<evidence type="ECO:0000256" key="2">
    <source>
        <dbReference type="ARBA" id="ARBA00008806"/>
    </source>
</evidence>
<dbReference type="Proteomes" id="UP000235484">
    <property type="component" value="Unassembled WGS sequence"/>
</dbReference>
<accession>A0A0U5FEE0</accession>
<evidence type="ECO:0000256" key="6">
    <source>
        <dbReference type="ARBA" id="ARBA00023136"/>
    </source>
</evidence>
<dbReference type="Pfam" id="PF12696">
    <property type="entry name" value="TraG-D_C"/>
    <property type="match status" value="1"/>
</dbReference>
<sequence>MAKNYDRERHRKDGQDQKVLGSPIFLIGIWLIYSIVVSYVVCWLASGISASYYWVTSPASGQFLAQILNGIIPQDSFGSVVAGWEFSNLGNYRVMHQAPGFFWGIELFFSLILVPMIIKMRIRWKPTKHSQYGNDRLATEKEILRQYPQIADRGASFPGYGGIPVAHITPNSEFIKYHPGLYTSYYLCPKLLQLLSAFPGLKGKVKFVEPAKGFYSIDQTTINSLLIGISRSGKGETEVMPLIDILSRAQKKSSMVVNDSKGELYQMSYETLRKRGYEVEVLNIQNPDFSMSYNPLQQIIDYAKDGYYDETQQAVNSLSSSIYVDPNAKDKFWQNSSINLLNALILAVVDHAKRNNNWAEVTMDNVLHMMTELGSKEVLLNSSGDIIPTDDEVDSGLLEMPEDNEPKSQKNKLLVYFAKLQKLNEKNYSKFRQMALDAFAQSKFAGDETSGNIYSSAMEGIKIYQQSDIAKMTSLNSLDFTKLGFPRTFKAKFSDPKYQFKTAIVEFDDLDGNKLEKRTQLIDKVGNLKYAIETTLPDDFVIKISFDYRKNTPDVLGQEIVLRGHKNYVKQGIGNKFKVDPYTKQPILKNVSLKVQNSTITGEIVEAETRLRYSEAPVALFLVTPPNNSTYNQLPAFAIDQAFNILYGMAESNGGRKLFRRVHFILDEFAELPTIRDMIKKISICLGFNMMFDIVVQNLEQLQVHYSEQEAKTIESNCSNILYILTNSTTTAESISKRIGKRTVAVENINGQVGNWHSASVNSQLISQDILSVPELMQFMGGEMVVLRSVYRMDQRGNSISAKPIFDHGKTKMPYRNTFLQKEFNDQTTLSDIGIVSLHRRLDLKEKRINYDLAYKQILDLSGNPQESVSGSFMKDFEAQFNDSIPTEVNDDVISHADSKDRIFTDTELNDHDRLRSLSSNIYSLVHSVQPKEVAMGLFQDTYNYWKNHNSYTELEDLFQGNSALYENAIDFINQFKKGA</sequence>
<protein>
    <submittedName>
        <fullName evidence="9">Conjugation protein, TraG/TraD family, (PXO2-16)</fullName>
    </submittedName>
</protein>
<dbReference type="AlphaFoldDB" id="A0A0U5FEE0"/>
<dbReference type="PANTHER" id="PTHR37937">
    <property type="entry name" value="CONJUGATIVE TRANSFER: DNA TRANSPORT"/>
    <property type="match status" value="1"/>
</dbReference>
<evidence type="ECO:0000256" key="4">
    <source>
        <dbReference type="ARBA" id="ARBA00022692"/>
    </source>
</evidence>
<dbReference type="InterPro" id="IPR027417">
    <property type="entry name" value="P-loop_NTPase"/>
</dbReference>
<gene>
    <name evidence="9" type="ORF">LRLP16767_LR202_02179</name>
</gene>
<feature type="transmembrane region" description="Helical" evidence="7">
    <location>
        <begin position="100"/>
        <end position="118"/>
    </location>
</feature>
<evidence type="ECO:0000256" key="5">
    <source>
        <dbReference type="ARBA" id="ARBA00022989"/>
    </source>
</evidence>
<dbReference type="InterPro" id="IPR051539">
    <property type="entry name" value="T4SS-coupling_protein"/>
</dbReference>